<reference evidence="8" key="1">
    <citation type="submission" date="2019-04" db="EMBL/GenBank/DDBJ databases">
        <title>Draft genome sequence of Pseudonocardiaceae bacterium SL3-2-4.</title>
        <authorList>
            <person name="Ningsih F."/>
            <person name="Yokota A."/>
            <person name="Sakai Y."/>
            <person name="Nanatani K."/>
            <person name="Yabe S."/>
            <person name="Oetari A."/>
            <person name="Sjamsuridzal W."/>
        </authorList>
    </citation>
    <scope>NUCLEOTIDE SEQUENCE [LARGE SCALE GENOMIC DNA]</scope>
    <source>
        <strain evidence="8">SL3-2-4</strain>
    </source>
</reference>
<dbReference type="Pfam" id="PF01594">
    <property type="entry name" value="AI-2E_transport"/>
    <property type="match status" value="1"/>
</dbReference>
<feature type="transmembrane region" description="Helical" evidence="6">
    <location>
        <begin position="318"/>
        <end position="340"/>
    </location>
</feature>
<dbReference type="AlphaFoldDB" id="A0A4D4J0D4"/>
<feature type="transmembrane region" description="Helical" evidence="6">
    <location>
        <begin position="84"/>
        <end position="106"/>
    </location>
</feature>
<dbReference type="PANTHER" id="PTHR21716">
    <property type="entry name" value="TRANSMEMBRANE PROTEIN"/>
    <property type="match status" value="1"/>
</dbReference>
<gene>
    <name evidence="7" type="ORF">GTS_17080</name>
</gene>
<protein>
    <submittedName>
        <fullName evidence="7">AI-2E family transporter</fullName>
    </submittedName>
</protein>
<keyword evidence="8" id="KW-1185">Reference proteome</keyword>
<feature type="transmembrane region" description="Helical" evidence="6">
    <location>
        <begin position="215"/>
        <end position="237"/>
    </location>
</feature>
<name>A0A4D4J0D4_9PSEU</name>
<evidence type="ECO:0000313" key="8">
    <source>
        <dbReference type="Proteomes" id="UP000298860"/>
    </source>
</evidence>
<accession>A0A4D4J0D4</accession>
<evidence type="ECO:0000256" key="1">
    <source>
        <dbReference type="ARBA" id="ARBA00004141"/>
    </source>
</evidence>
<comment type="caution">
    <text evidence="7">The sequence shown here is derived from an EMBL/GenBank/DDBJ whole genome shotgun (WGS) entry which is preliminary data.</text>
</comment>
<evidence type="ECO:0000256" key="3">
    <source>
        <dbReference type="ARBA" id="ARBA00022692"/>
    </source>
</evidence>
<dbReference type="Proteomes" id="UP000298860">
    <property type="component" value="Unassembled WGS sequence"/>
</dbReference>
<organism evidence="7 8">
    <name type="scientific">Gandjariella thermophila</name>
    <dbReference type="NCBI Taxonomy" id="1931992"/>
    <lineage>
        <taxon>Bacteria</taxon>
        <taxon>Bacillati</taxon>
        <taxon>Actinomycetota</taxon>
        <taxon>Actinomycetes</taxon>
        <taxon>Pseudonocardiales</taxon>
        <taxon>Pseudonocardiaceae</taxon>
        <taxon>Gandjariella</taxon>
    </lineage>
</organism>
<evidence type="ECO:0000256" key="6">
    <source>
        <dbReference type="SAM" id="Phobius"/>
    </source>
</evidence>
<keyword evidence="3 6" id="KW-0812">Transmembrane</keyword>
<keyword evidence="4 6" id="KW-1133">Transmembrane helix</keyword>
<dbReference type="RefSeq" id="WP_371856747.1">
    <property type="nucleotide sequence ID" value="NZ_BJFL01000006.1"/>
</dbReference>
<dbReference type="InterPro" id="IPR002549">
    <property type="entry name" value="AI-2E-like"/>
</dbReference>
<feature type="transmembrane region" description="Helical" evidence="6">
    <location>
        <begin position="277"/>
        <end position="298"/>
    </location>
</feature>
<dbReference type="GO" id="GO:0016020">
    <property type="term" value="C:membrane"/>
    <property type="evidence" value="ECO:0007669"/>
    <property type="project" value="UniProtKB-SubCell"/>
</dbReference>
<feature type="transmembrane region" description="Helical" evidence="6">
    <location>
        <begin position="243"/>
        <end position="265"/>
    </location>
</feature>
<proteinExistence type="inferred from homology"/>
<dbReference type="PANTHER" id="PTHR21716:SF64">
    <property type="entry name" value="AI-2 TRANSPORT PROTEIN TQSA"/>
    <property type="match status" value="1"/>
</dbReference>
<keyword evidence="5 6" id="KW-0472">Membrane</keyword>
<feature type="transmembrane region" description="Helical" evidence="6">
    <location>
        <begin position="21"/>
        <end position="42"/>
    </location>
</feature>
<evidence type="ECO:0000313" key="7">
    <source>
        <dbReference type="EMBL" id="GDY30075.1"/>
    </source>
</evidence>
<feature type="transmembrane region" description="Helical" evidence="6">
    <location>
        <begin position="166"/>
        <end position="182"/>
    </location>
</feature>
<dbReference type="GO" id="GO:0055085">
    <property type="term" value="P:transmembrane transport"/>
    <property type="evidence" value="ECO:0007669"/>
    <property type="project" value="TreeGrafter"/>
</dbReference>
<evidence type="ECO:0000256" key="2">
    <source>
        <dbReference type="ARBA" id="ARBA00009773"/>
    </source>
</evidence>
<feature type="transmembrane region" description="Helical" evidence="6">
    <location>
        <begin position="48"/>
        <end position="72"/>
    </location>
</feature>
<comment type="similarity">
    <text evidence="2">Belongs to the autoinducer-2 exporter (AI-2E) (TC 2.A.86) family.</text>
</comment>
<comment type="subcellular location">
    <subcellularLocation>
        <location evidence="1">Membrane</location>
        <topology evidence="1">Multi-pass membrane protein</topology>
    </subcellularLocation>
</comment>
<evidence type="ECO:0000256" key="5">
    <source>
        <dbReference type="ARBA" id="ARBA00023136"/>
    </source>
</evidence>
<evidence type="ECO:0000256" key="4">
    <source>
        <dbReference type="ARBA" id="ARBA00022989"/>
    </source>
</evidence>
<dbReference type="EMBL" id="BJFL01000006">
    <property type="protein sequence ID" value="GDY30075.1"/>
    <property type="molecule type" value="Genomic_DNA"/>
</dbReference>
<sequence length="366" mass="38497">MTRPPRQSFGRANDREPIGALPAALPRGLVVLLGLAALVVVVAGMKGIAWLAGPTFLALVIVIAIAPVRAWLRRHGLPAWLSTLALVVLVYAVIIMLGLVLMVSVARLATVLPQYAGRATALVDSLTAALTRFGVGPGQVREAARSLDLGKLTQAAGSVLSNVTDAAAGLVFLLALLGFLSLEAHGAGARLADIATDRPQVVAALHDFASGTRRYLVVTTVFGLIVAVLDTIALALLGIPLPILWGLLSFITNYIPNIGFVLGVLPPALLGLLIGGWQLMLFVIAIYSALNFVVQSLIQPRFTGHAVGLSTTVAFVSLVFWTWVLGPIGALLSIPLALLAKALLVDIDPRARWADALLRSQPEKET</sequence>